<sequence>MYLRTQSINFKLCVGNENLKTVEATLLDNHLIKPETLIQQIVIFTIAMLITLPLVLFGIEIVQASDPYVKSVLSLQGNLVQGKAIFQINCAGCHGLKANGLVGPTLHEISKYKSRYGLIHQVTSGETPPMPKFQPSVQEMADLLSYLESL</sequence>
<dbReference type="Proteomes" id="UP000299367">
    <property type="component" value="Unassembled WGS sequence"/>
</dbReference>
<reference evidence="10" key="1">
    <citation type="submission" date="2019-02" db="EMBL/GenBank/DDBJ databases">
        <title>Draft genome sequence of Dolichospermum planctonicum NIES-80.</title>
        <authorList>
            <person name="Yamaguchi H."/>
            <person name="Suzuki S."/>
            <person name="Kawachi M."/>
        </authorList>
    </citation>
    <scope>NUCLEOTIDE SEQUENCE [LARGE SCALE GENOMIC DNA]</scope>
    <source>
        <strain evidence="10">NIES-80</strain>
    </source>
</reference>
<keyword evidence="7" id="KW-0472">Membrane</keyword>
<accession>A0A480ADR4</accession>
<dbReference type="GO" id="GO:0009055">
    <property type="term" value="F:electron transfer activity"/>
    <property type="evidence" value="ECO:0007669"/>
    <property type="project" value="InterPro"/>
</dbReference>
<dbReference type="EMBL" id="BJCF01000016">
    <property type="protein sequence ID" value="GCL42146.1"/>
    <property type="molecule type" value="Genomic_DNA"/>
</dbReference>
<evidence type="ECO:0000256" key="5">
    <source>
        <dbReference type="ARBA" id="ARBA00023004"/>
    </source>
</evidence>
<keyword evidence="4" id="KW-0249">Electron transport</keyword>
<keyword evidence="3 6" id="KW-0479">Metal-binding</keyword>
<dbReference type="SUPFAM" id="SSF46626">
    <property type="entry name" value="Cytochrome c"/>
    <property type="match status" value="1"/>
</dbReference>
<keyword evidence="1" id="KW-0813">Transport</keyword>
<dbReference type="Pfam" id="PF13442">
    <property type="entry name" value="Cytochrome_CBB3"/>
    <property type="match status" value="1"/>
</dbReference>
<dbReference type="PANTHER" id="PTHR37823:SF1">
    <property type="entry name" value="CYTOCHROME C-553-LIKE"/>
    <property type="match status" value="1"/>
</dbReference>
<dbReference type="InterPro" id="IPR051811">
    <property type="entry name" value="Cytochrome_c550/c551-like"/>
</dbReference>
<dbReference type="InterPro" id="IPR009056">
    <property type="entry name" value="Cyt_c-like_dom"/>
</dbReference>
<comment type="caution">
    <text evidence="9">The sequence shown here is derived from an EMBL/GenBank/DDBJ whole genome shotgun (WGS) entry which is preliminary data.</text>
</comment>
<keyword evidence="7" id="KW-1133">Transmembrane helix</keyword>
<dbReference type="PANTHER" id="PTHR37823">
    <property type="entry name" value="CYTOCHROME C-553-LIKE"/>
    <property type="match status" value="1"/>
</dbReference>
<keyword evidence="7" id="KW-0812">Transmembrane</keyword>
<dbReference type="GO" id="GO:0046872">
    <property type="term" value="F:metal ion binding"/>
    <property type="evidence" value="ECO:0007669"/>
    <property type="project" value="UniProtKB-KW"/>
</dbReference>
<evidence type="ECO:0000256" key="6">
    <source>
        <dbReference type="PROSITE-ProRule" id="PRU00433"/>
    </source>
</evidence>
<gene>
    <name evidence="9" type="ORF">NIES80_18480</name>
</gene>
<keyword evidence="2 6" id="KW-0349">Heme</keyword>
<evidence type="ECO:0000256" key="2">
    <source>
        <dbReference type="ARBA" id="ARBA00022617"/>
    </source>
</evidence>
<dbReference type="GO" id="GO:0020037">
    <property type="term" value="F:heme binding"/>
    <property type="evidence" value="ECO:0007669"/>
    <property type="project" value="InterPro"/>
</dbReference>
<evidence type="ECO:0000256" key="4">
    <source>
        <dbReference type="ARBA" id="ARBA00022982"/>
    </source>
</evidence>
<protein>
    <submittedName>
        <fullName evidence="9">Cytochrome c class I</fullName>
    </submittedName>
</protein>
<keyword evidence="5 6" id="KW-0408">Iron</keyword>
<feature type="transmembrane region" description="Helical" evidence="7">
    <location>
        <begin position="37"/>
        <end position="59"/>
    </location>
</feature>
<name>A0A480ADR4_9CYAN</name>
<evidence type="ECO:0000256" key="1">
    <source>
        <dbReference type="ARBA" id="ARBA00022448"/>
    </source>
</evidence>
<dbReference type="AlphaFoldDB" id="A0A480ADR4"/>
<dbReference type="PROSITE" id="PS51007">
    <property type="entry name" value="CYTC"/>
    <property type="match status" value="1"/>
</dbReference>
<feature type="domain" description="Cytochrome c" evidence="8">
    <location>
        <begin position="77"/>
        <end position="150"/>
    </location>
</feature>
<evidence type="ECO:0000259" key="8">
    <source>
        <dbReference type="PROSITE" id="PS51007"/>
    </source>
</evidence>
<evidence type="ECO:0000256" key="7">
    <source>
        <dbReference type="SAM" id="Phobius"/>
    </source>
</evidence>
<evidence type="ECO:0000256" key="3">
    <source>
        <dbReference type="ARBA" id="ARBA00022723"/>
    </source>
</evidence>
<dbReference type="InterPro" id="IPR036909">
    <property type="entry name" value="Cyt_c-like_dom_sf"/>
</dbReference>
<evidence type="ECO:0000313" key="9">
    <source>
        <dbReference type="EMBL" id="GCL42146.1"/>
    </source>
</evidence>
<organism evidence="9 10">
    <name type="scientific">Dolichospermum planctonicum</name>
    <dbReference type="NCBI Taxonomy" id="136072"/>
    <lineage>
        <taxon>Bacteria</taxon>
        <taxon>Bacillati</taxon>
        <taxon>Cyanobacteriota</taxon>
        <taxon>Cyanophyceae</taxon>
        <taxon>Nostocales</taxon>
        <taxon>Aphanizomenonaceae</taxon>
        <taxon>Dolichospermum</taxon>
    </lineage>
</organism>
<dbReference type="Gene3D" id="1.10.760.10">
    <property type="entry name" value="Cytochrome c-like domain"/>
    <property type="match status" value="1"/>
</dbReference>
<proteinExistence type="predicted"/>
<evidence type="ECO:0000313" key="10">
    <source>
        <dbReference type="Proteomes" id="UP000299367"/>
    </source>
</evidence>